<dbReference type="AlphaFoldDB" id="A0A5B7G2S9"/>
<proteinExistence type="predicted"/>
<name>A0A5B7G2S9_PORTR</name>
<comment type="caution">
    <text evidence="1">The sequence shown here is derived from an EMBL/GenBank/DDBJ whole genome shotgun (WGS) entry which is preliminary data.</text>
</comment>
<dbReference type="EMBL" id="VSRR010010184">
    <property type="protein sequence ID" value="MPC51448.1"/>
    <property type="molecule type" value="Genomic_DNA"/>
</dbReference>
<protein>
    <submittedName>
        <fullName evidence="1">Uncharacterized protein</fullName>
    </submittedName>
</protein>
<accession>A0A5B7G2S9</accession>
<evidence type="ECO:0000313" key="2">
    <source>
        <dbReference type="Proteomes" id="UP000324222"/>
    </source>
</evidence>
<sequence>MSVRVFTVSIPFINPFSAMTRFHIHSAYYLVVLYNFRYLCGD</sequence>
<evidence type="ECO:0000313" key="1">
    <source>
        <dbReference type="EMBL" id="MPC51448.1"/>
    </source>
</evidence>
<gene>
    <name evidence="1" type="ORF">E2C01_045293</name>
</gene>
<keyword evidence="2" id="KW-1185">Reference proteome</keyword>
<dbReference type="Proteomes" id="UP000324222">
    <property type="component" value="Unassembled WGS sequence"/>
</dbReference>
<reference evidence="1 2" key="1">
    <citation type="submission" date="2019-05" db="EMBL/GenBank/DDBJ databases">
        <title>Another draft genome of Portunus trituberculatus and its Hox gene families provides insights of decapod evolution.</title>
        <authorList>
            <person name="Jeong J.-H."/>
            <person name="Song I."/>
            <person name="Kim S."/>
            <person name="Choi T."/>
            <person name="Kim D."/>
            <person name="Ryu S."/>
            <person name="Kim W."/>
        </authorList>
    </citation>
    <scope>NUCLEOTIDE SEQUENCE [LARGE SCALE GENOMIC DNA]</scope>
    <source>
        <tissue evidence="1">Muscle</tissue>
    </source>
</reference>
<organism evidence="1 2">
    <name type="scientific">Portunus trituberculatus</name>
    <name type="common">Swimming crab</name>
    <name type="synonym">Neptunus trituberculatus</name>
    <dbReference type="NCBI Taxonomy" id="210409"/>
    <lineage>
        <taxon>Eukaryota</taxon>
        <taxon>Metazoa</taxon>
        <taxon>Ecdysozoa</taxon>
        <taxon>Arthropoda</taxon>
        <taxon>Crustacea</taxon>
        <taxon>Multicrustacea</taxon>
        <taxon>Malacostraca</taxon>
        <taxon>Eumalacostraca</taxon>
        <taxon>Eucarida</taxon>
        <taxon>Decapoda</taxon>
        <taxon>Pleocyemata</taxon>
        <taxon>Brachyura</taxon>
        <taxon>Eubrachyura</taxon>
        <taxon>Portunoidea</taxon>
        <taxon>Portunidae</taxon>
        <taxon>Portuninae</taxon>
        <taxon>Portunus</taxon>
    </lineage>
</organism>